<dbReference type="GO" id="GO:0046872">
    <property type="term" value="F:metal ion binding"/>
    <property type="evidence" value="ECO:0007669"/>
    <property type="project" value="UniProtKB-KW"/>
</dbReference>
<comment type="caution">
    <text evidence="9">The sequence shown here is derived from an EMBL/GenBank/DDBJ whole genome shotgun (WGS) entry which is preliminary data.</text>
</comment>
<dbReference type="InterPro" id="IPR036671">
    <property type="entry name" value="DPH_MB_sf"/>
</dbReference>
<dbReference type="AlphaFoldDB" id="A0AAW0DIM6"/>
<name>A0AAW0DIM6_9AGAR</name>
<evidence type="ECO:0000313" key="10">
    <source>
        <dbReference type="Proteomes" id="UP001383192"/>
    </source>
</evidence>
<gene>
    <name evidence="9" type="primary">DPH4</name>
    <name evidence="9" type="ORF">VNI00_004775</name>
</gene>
<keyword evidence="3" id="KW-0408">Iron</keyword>
<dbReference type="PANTHER" id="PTHR21454">
    <property type="entry name" value="DPH3 HOMOLOG-RELATED"/>
    <property type="match status" value="1"/>
</dbReference>
<organism evidence="9 10">
    <name type="scientific">Paramarasmius palmivorus</name>
    <dbReference type="NCBI Taxonomy" id="297713"/>
    <lineage>
        <taxon>Eukaryota</taxon>
        <taxon>Fungi</taxon>
        <taxon>Dikarya</taxon>
        <taxon>Basidiomycota</taxon>
        <taxon>Agaricomycotina</taxon>
        <taxon>Agaricomycetes</taxon>
        <taxon>Agaricomycetidae</taxon>
        <taxon>Agaricales</taxon>
        <taxon>Marasmiineae</taxon>
        <taxon>Marasmiaceae</taxon>
        <taxon>Paramarasmius</taxon>
    </lineage>
</organism>
<dbReference type="SUPFAM" id="SSF144217">
    <property type="entry name" value="CSL zinc finger"/>
    <property type="match status" value="1"/>
</dbReference>
<reference evidence="9 10" key="1">
    <citation type="submission" date="2024-01" db="EMBL/GenBank/DDBJ databases">
        <title>A draft genome for a cacao thread blight-causing isolate of Paramarasmius palmivorus.</title>
        <authorList>
            <person name="Baruah I.K."/>
            <person name="Bukari Y."/>
            <person name="Amoako-Attah I."/>
            <person name="Meinhardt L.W."/>
            <person name="Bailey B.A."/>
            <person name="Cohen S.P."/>
        </authorList>
    </citation>
    <scope>NUCLEOTIDE SEQUENCE [LARGE SCALE GENOMIC DNA]</scope>
    <source>
        <strain evidence="9 10">GH-12</strain>
    </source>
</reference>
<dbReference type="EMBL" id="JAYKXP010000013">
    <property type="protein sequence ID" value="KAK7051275.1"/>
    <property type="molecule type" value="Genomic_DNA"/>
</dbReference>
<evidence type="ECO:0000256" key="7">
    <source>
        <dbReference type="ARBA" id="ARBA00048125"/>
    </source>
</evidence>
<dbReference type="Pfam" id="PF05207">
    <property type="entry name" value="Zn_ribbon_CSL"/>
    <property type="match status" value="1"/>
</dbReference>
<dbReference type="GO" id="GO:0017183">
    <property type="term" value="P:protein histidyl modification to diphthamide"/>
    <property type="evidence" value="ECO:0007669"/>
    <property type="project" value="InterPro"/>
</dbReference>
<evidence type="ECO:0000256" key="6">
    <source>
        <dbReference type="ARBA" id="ARBA00041070"/>
    </source>
</evidence>
<evidence type="ECO:0000256" key="3">
    <source>
        <dbReference type="ARBA" id="ARBA00023004"/>
    </source>
</evidence>
<dbReference type="PROSITE" id="PS51074">
    <property type="entry name" value="DPH_MB"/>
    <property type="match status" value="1"/>
</dbReference>
<dbReference type="InterPro" id="IPR007872">
    <property type="entry name" value="DPH_MB_dom"/>
</dbReference>
<dbReference type="Proteomes" id="UP001383192">
    <property type="component" value="Unassembled WGS sequence"/>
</dbReference>
<proteinExistence type="inferred from homology"/>
<evidence type="ECO:0000259" key="8">
    <source>
        <dbReference type="PROSITE" id="PS51074"/>
    </source>
</evidence>
<protein>
    <recommendedName>
        <fullName evidence="6">Diphthamide biosynthesis protein 3</fullName>
    </recommendedName>
</protein>
<comment type="pathway">
    <text evidence="1">Protein modification; peptidyl-diphthamide biosynthesis.</text>
</comment>
<evidence type="ECO:0000313" key="9">
    <source>
        <dbReference type="EMBL" id="KAK7051275.1"/>
    </source>
</evidence>
<evidence type="ECO:0000256" key="1">
    <source>
        <dbReference type="ARBA" id="ARBA00005156"/>
    </source>
</evidence>
<sequence>MDIATIKDAYDTLSSPSLRAQYDAAIQGKKASVPGPRPAQMVSLEDFEEDLSHEGTWRYRCRCGGAYRITELDMEKDIHLTGCDSCSEAIWVGFELAEE</sequence>
<evidence type="ECO:0000256" key="5">
    <source>
        <dbReference type="ARBA" id="ARBA00036267"/>
    </source>
</evidence>
<dbReference type="InterPro" id="IPR044248">
    <property type="entry name" value="DPH3/4-like"/>
</dbReference>
<keyword evidence="10" id="KW-1185">Reference proteome</keyword>
<comment type="catalytic activity">
    <reaction evidence="5">
        <text>[3Fe-4S](1+)-[protein] + Fe(2+)-[Dph3] = [3Fe-4S](0)-[protein] + Fe(3+)-[Dph3]</text>
        <dbReference type="Rhea" id="RHEA:71235"/>
        <dbReference type="Rhea" id="RHEA-COMP:17996"/>
        <dbReference type="Rhea" id="RHEA-COMP:17997"/>
        <dbReference type="Rhea" id="RHEA-COMP:18002"/>
        <dbReference type="Rhea" id="RHEA-COMP:18003"/>
        <dbReference type="ChEBI" id="CHEBI:29033"/>
        <dbReference type="ChEBI" id="CHEBI:29034"/>
        <dbReference type="ChEBI" id="CHEBI:33751"/>
        <dbReference type="ChEBI" id="CHEBI:47402"/>
        <dbReference type="ChEBI" id="CHEBI:83228"/>
    </reaction>
</comment>
<evidence type="ECO:0000256" key="2">
    <source>
        <dbReference type="ARBA" id="ARBA00022723"/>
    </source>
</evidence>
<keyword evidence="2" id="KW-0479">Metal-binding</keyword>
<comment type="catalytic activity">
    <reaction evidence="7">
        <text>2 [3Fe-4S](0)-[protein] + 2 Fe(2+)-[Dph3] + NADH = 2 [4Fe-4S](1+)-[protein] + 2 [Dph3] + NAD(+) + H(+)</text>
        <dbReference type="Rhea" id="RHEA:71239"/>
        <dbReference type="Rhea" id="RHEA-COMP:17997"/>
        <dbReference type="Rhea" id="RHEA-COMP:17998"/>
        <dbReference type="Rhea" id="RHEA-COMP:18001"/>
        <dbReference type="Rhea" id="RHEA-COMP:18002"/>
        <dbReference type="ChEBI" id="CHEBI:15378"/>
        <dbReference type="ChEBI" id="CHEBI:29033"/>
        <dbReference type="ChEBI" id="CHEBI:33723"/>
        <dbReference type="ChEBI" id="CHEBI:47402"/>
        <dbReference type="ChEBI" id="CHEBI:57540"/>
        <dbReference type="ChEBI" id="CHEBI:57945"/>
        <dbReference type="ChEBI" id="CHEBI:83228"/>
    </reaction>
</comment>
<comment type="similarity">
    <text evidence="4">Belongs to the DPH3 family.</text>
</comment>
<evidence type="ECO:0000256" key="4">
    <source>
        <dbReference type="ARBA" id="ARBA00024032"/>
    </source>
</evidence>
<dbReference type="Gene3D" id="3.10.660.10">
    <property type="entry name" value="DPH Zinc finger"/>
    <property type="match status" value="1"/>
</dbReference>
<feature type="domain" description="DPH-type MB" evidence="8">
    <location>
        <begin position="38"/>
        <end position="95"/>
    </location>
</feature>
<dbReference type="PANTHER" id="PTHR21454:SF31">
    <property type="entry name" value="DIPHTHAMIDE BIOSYNTHESIS PROTEIN 3"/>
    <property type="match status" value="1"/>
</dbReference>
<accession>A0AAW0DIM6</accession>